<dbReference type="EMBL" id="ACLJ02000003">
    <property type="protein sequence ID" value="EFK53494.1"/>
    <property type="molecule type" value="Genomic_DNA"/>
</dbReference>
<feature type="transmembrane region" description="Helical" evidence="1">
    <location>
        <begin position="164"/>
        <end position="187"/>
    </location>
</feature>
<sequence>MHYVSWDRTDRDAPKLLAEAGPETLAEFRHDSATLSDGSTWTLISTPEAGAKATAAETGQEIVSAPASLKRDKQIPVMIGGEPYTLIAESSKNWIIDDANGNKVAQFTSDHNGVRRSVLEFDTSSELAHPSSPADPDSQTALPLDHIVGLAWVSRLVLEYRKMVNTTALIGLMVFLSVFVVAVWLLIP</sequence>
<keyword evidence="3" id="KW-1185">Reference proteome</keyword>
<reference evidence="2" key="1">
    <citation type="submission" date="2010-06" db="EMBL/GenBank/DDBJ databases">
        <authorList>
            <person name="Muzny D."/>
            <person name="Qin X."/>
            <person name="Buhay C."/>
            <person name="Dugan-Rocha S."/>
            <person name="Ding Y."/>
            <person name="Chen G."/>
            <person name="Hawes A."/>
            <person name="Holder M."/>
            <person name="Jhangiani S."/>
            <person name="Johnson A."/>
            <person name="Khan Z."/>
            <person name="Li Z."/>
            <person name="Liu W."/>
            <person name="Liu X."/>
            <person name="Perez L."/>
            <person name="Shen H."/>
            <person name="Wang Q."/>
            <person name="Watt J."/>
            <person name="Xi L."/>
            <person name="Xin Y."/>
            <person name="Zhou J."/>
            <person name="Deng J."/>
            <person name="Jiang H."/>
            <person name="Liu Y."/>
            <person name="Qu J."/>
            <person name="Song X.-Z."/>
            <person name="Zhang L."/>
            <person name="Villasana D."/>
            <person name="Johnson A."/>
            <person name="Liu J."/>
            <person name="Liyanage D."/>
            <person name="Lorensuhewa L."/>
            <person name="Robinson T."/>
            <person name="Song A."/>
            <person name="Song B.-B."/>
            <person name="Dinh H."/>
            <person name="Thornton R."/>
            <person name="Coyle M."/>
            <person name="Francisco L."/>
            <person name="Jackson L."/>
            <person name="Javaid M."/>
            <person name="Korchina V."/>
            <person name="Kovar C."/>
            <person name="Mata R."/>
            <person name="Mathew T."/>
            <person name="Ngo R."/>
            <person name="Nguyen L."/>
            <person name="Nguyen N."/>
            <person name="Okwuonu G."/>
            <person name="Ongeri F."/>
            <person name="Pham C."/>
            <person name="Simmons D."/>
            <person name="Wilczek-Boney K."/>
            <person name="Hale W."/>
            <person name="Jakkamsetti A."/>
            <person name="Pham P."/>
            <person name="Ruth R."/>
            <person name="San Lucas F."/>
            <person name="Warren J."/>
            <person name="Zhang J."/>
            <person name="Zhao Z."/>
            <person name="Zhou C."/>
            <person name="Zhu D."/>
            <person name="Lee S."/>
            <person name="Bess C."/>
            <person name="Blankenburg K."/>
            <person name="Forbes L."/>
            <person name="Fu Q."/>
            <person name="Gubbala S."/>
            <person name="Hirani K."/>
            <person name="Jayaseelan J.C."/>
            <person name="Lara F."/>
            <person name="Munidasa M."/>
            <person name="Palculict T."/>
            <person name="Patil S."/>
            <person name="Pu L.-L."/>
            <person name="Saada N."/>
            <person name="Tang L."/>
            <person name="Weissenberger G."/>
            <person name="Zhu Y."/>
            <person name="Hemphill L."/>
            <person name="Shang Y."/>
            <person name="Youmans B."/>
            <person name="Ayvaz T."/>
            <person name="Ross M."/>
            <person name="Santibanez J."/>
            <person name="Aqrawi P."/>
            <person name="Gross S."/>
            <person name="Joshi V."/>
            <person name="Fowler G."/>
            <person name="Nazareth L."/>
            <person name="Reid J."/>
            <person name="Worley K."/>
            <person name="Petrosino J."/>
            <person name="Highlander S."/>
            <person name="Gibbs R."/>
        </authorList>
    </citation>
    <scope>NUCLEOTIDE SEQUENCE [LARGE SCALE GENOMIC DNA]</scope>
    <source>
        <strain evidence="2">ATCC 33030</strain>
    </source>
</reference>
<dbReference type="STRING" id="585529.HMPREF0291_11151"/>
<evidence type="ECO:0000256" key="1">
    <source>
        <dbReference type="SAM" id="Phobius"/>
    </source>
</evidence>
<gene>
    <name evidence="2" type="ORF">HMPREF0291_11151</name>
</gene>
<keyword evidence="1" id="KW-1133">Transmembrane helix</keyword>
<name>D7WEB7_9CORY</name>
<organism evidence="2 3">
    <name type="scientific">Corynebacterium genitalium ATCC 33030</name>
    <dbReference type="NCBI Taxonomy" id="585529"/>
    <lineage>
        <taxon>Bacteria</taxon>
        <taxon>Bacillati</taxon>
        <taxon>Actinomycetota</taxon>
        <taxon>Actinomycetes</taxon>
        <taxon>Mycobacteriales</taxon>
        <taxon>Corynebacteriaceae</taxon>
        <taxon>Corynebacterium</taxon>
    </lineage>
</organism>
<dbReference type="RefSeq" id="WP_005289355.1">
    <property type="nucleotide sequence ID" value="NZ_CM000961.1"/>
</dbReference>
<keyword evidence="1" id="KW-0472">Membrane</keyword>
<dbReference type="HOGENOM" id="CLU_124344_0_0_11"/>
<dbReference type="AlphaFoldDB" id="D7WEB7"/>
<evidence type="ECO:0000313" key="3">
    <source>
        <dbReference type="Proteomes" id="UP000004208"/>
    </source>
</evidence>
<accession>D7WEB7</accession>
<proteinExistence type="predicted"/>
<keyword evidence="1" id="KW-0812">Transmembrane</keyword>
<protein>
    <submittedName>
        <fullName evidence="2">Uncharacterized protein</fullName>
    </submittedName>
</protein>
<comment type="caution">
    <text evidence="2">The sequence shown here is derived from an EMBL/GenBank/DDBJ whole genome shotgun (WGS) entry which is preliminary data.</text>
</comment>
<dbReference type="Proteomes" id="UP000004208">
    <property type="component" value="Unassembled WGS sequence"/>
</dbReference>
<evidence type="ECO:0000313" key="2">
    <source>
        <dbReference type="EMBL" id="EFK53494.1"/>
    </source>
</evidence>
<dbReference type="OrthoDB" id="4418870at2"/>
<dbReference type="eggNOG" id="ENOG5031IPT">
    <property type="taxonomic scope" value="Bacteria"/>
</dbReference>